<gene>
    <name evidence="2" type="ORF">PanWU01x14_016590</name>
</gene>
<evidence type="ECO:0000256" key="1">
    <source>
        <dbReference type="SAM" id="MobiDB-lite"/>
    </source>
</evidence>
<sequence length="117" mass="12548">YHPSIDILGPGGGDSMRGVDPPFPHDDVERGLTIDDDEIYAKAPLRSTDIQSHDAQGADLCVIEGEQRLTSRSERAPIQAHVLKSAKEQSVDATPTVNRTLAIIAESICSLITKGSL</sequence>
<dbReference type="EMBL" id="JXTB01000007">
    <property type="protein sequence ID" value="PON78760.1"/>
    <property type="molecule type" value="Genomic_DNA"/>
</dbReference>
<name>A0A2P5DZR6_PARAD</name>
<protein>
    <submittedName>
        <fullName evidence="2">Uncharacterized protein</fullName>
    </submittedName>
</protein>
<evidence type="ECO:0000313" key="2">
    <source>
        <dbReference type="EMBL" id="PON78760.1"/>
    </source>
</evidence>
<dbReference type="AlphaFoldDB" id="A0A2P5DZR6"/>
<accession>A0A2P5DZR6</accession>
<feature type="non-terminal residue" evidence="2">
    <location>
        <position position="1"/>
    </location>
</feature>
<dbReference type="Proteomes" id="UP000237105">
    <property type="component" value="Unassembled WGS sequence"/>
</dbReference>
<comment type="caution">
    <text evidence="2">The sequence shown here is derived from an EMBL/GenBank/DDBJ whole genome shotgun (WGS) entry which is preliminary data.</text>
</comment>
<evidence type="ECO:0000313" key="3">
    <source>
        <dbReference type="Proteomes" id="UP000237105"/>
    </source>
</evidence>
<proteinExistence type="predicted"/>
<organism evidence="2 3">
    <name type="scientific">Parasponia andersonii</name>
    <name type="common">Sponia andersonii</name>
    <dbReference type="NCBI Taxonomy" id="3476"/>
    <lineage>
        <taxon>Eukaryota</taxon>
        <taxon>Viridiplantae</taxon>
        <taxon>Streptophyta</taxon>
        <taxon>Embryophyta</taxon>
        <taxon>Tracheophyta</taxon>
        <taxon>Spermatophyta</taxon>
        <taxon>Magnoliopsida</taxon>
        <taxon>eudicotyledons</taxon>
        <taxon>Gunneridae</taxon>
        <taxon>Pentapetalae</taxon>
        <taxon>rosids</taxon>
        <taxon>fabids</taxon>
        <taxon>Rosales</taxon>
        <taxon>Cannabaceae</taxon>
        <taxon>Parasponia</taxon>
    </lineage>
</organism>
<feature type="region of interest" description="Disordered" evidence="1">
    <location>
        <begin position="1"/>
        <end position="32"/>
    </location>
</feature>
<reference evidence="3" key="1">
    <citation type="submission" date="2016-06" db="EMBL/GenBank/DDBJ databases">
        <title>Parallel loss of symbiosis genes in relatives of nitrogen-fixing non-legume Parasponia.</title>
        <authorList>
            <person name="Van Velzen R."/>
            <person name="Holmer R."/>
            <person name="Bu F."/>
            <person name="Rutten L."/>
            <person name="Van Zeijl A."/>
            <person name="Liu W."/>
            <person name="Santuari L."/>
            <person name="Cao Q."/>
            <person name="Sharma T."/>
            <person name="Shen D."/>
            <person name="Roswanjaya Y."/>
            <person name="Wardhani T."/>
            <person name="Kalhor M.S."/>
            <person name="Jansen J."/>
            <person name="Van den Hoogen J."/>
            <person name="Gungor B."/>
            <person name="Hartog M."/>
            <person name="Hontelez J."/>
            <person name="Verver J."/>
            <person name="Yang W.-C."/>
            <person name="Schijlen E."/>
            <person name="Repin R."/>
            <person name="Schilthuizen M."/>
            <person name="Schranz E."/>
            <person name="Heidstra R."/>
            <person name="Miyata K."/>
            <person name="Fedorova E."/>
            <person name="Kohlen W."/>
            <person name="Bisseling T."/>
            <person name="Smit S."/>
            <person name="Geurts R."/>
        </authorList>
    </citation>
    <scope>NUCLEOTIDE SEQUENCE [LARGE SCALE GENOMIC DNA]</scope>
    <source>
        <strain evidence="3">cv. WU1-14</strain>
    </source>
</reference>
<feature type="compositionally biased region" description="Basic and acidic residues" evidence="1">
    <location>
        <begin position="23"/>
        <end position="32"/>
    </location>
</feature>
<keyword evidence="3" id="KW-1185">Reference proteome</keyword>